<feature type="compositionally biased region" description="Acidic residues" evidence="1">
    <location>
        <begin position="497"/>
        <end position="509"/>
    </location>
</feature>
<feature type="compositionally biased region" description="Basic residues" evidence="1">
    <location>
        <begin position="334"/>
        <end position="348"/>
    </location>
</feature>
<dbReference type="HOGENOM" id="CLU_018496_0_0_1"/>
<feature type="compositionally biased region" description="Polar residues" evidence="1">
    <location>
        <begin position="389"/>
        <end position="407"/>
    </location>
</feature>
<feature type="compositionally biased region" description="Low complexity" evidence="1">
    <location>
        <begin position="629"/>
        <end position="639"/>
    </location>
</feature>
<evidence type="ECO:0000313" key="2">
    <source>
        <dbReference type="EMBL" id="KIW54126.1"/>
    </source>
</evidence>
<dbReference type="GeneID" id="25328417"/>
<feature type="compositionally biased region" description="Polar residues" evidence="1">
    <location>
        <begin position="577"/>
        <end position="589"/>
    </location>
</feature>
<feature type="compositionally biased region" description="Basic residues" evidence="1">
    <location>
        <begin position="640"/>
        <end position="649"/>
    </location>
</feature>
<evidence type="ECO:0000313" key="3">
    <source>
        <dbReference type="Proteomes" id="UP000054342"/>
    </source>
</evidence>
<feature type="compositionally biased region" description="Polar residues" evidence="1">
    <location>
        <begin position="303"/>
        <end position="313"/>
    </location>
</feature>
<feature type="compositionally biased region" description="Acidic residues" evidence="1">
    <location>
        <begin position="435"/>
        <end position="446"/>
    </location>
</feature>
<feature type="region of interest" description="Disordered" evidence="1">
    <location>
        <begin position="702"/>
        <end position="730"/>
    </location>
</feature>
<accession>A0A0D2BNG9</accession>
<feature type="compositionally biased region" description="Basic residues" evidence="1">
    <location>
        <begin position="536"/>
        <end position="546"/>
    </location>
</feature>
<feature type="region of interest" description="Disordered" evidence="1">
    <location>
        <begin position="202"/>
        <end position="240"/>
    </location>
</feature>
<feature type="compositionally biased region" description="Pro residues" evidence="1">
    <location>
        <begin position="554"/>
        <end position="564"/>
    </location>
</feature>
<reference evidence="2 3" key="1">
    <citation type="submission" date="2015-01" db="EMBL/GenBank/DDBJ databases">
        <title>The Genome Sequence of Exophiala xenobiotica CBS118157.</title>
        <authorList>
            <consortium name="The Broad Institute Genomics Platform"/>
            <person name="Cuomo C."/>
            <person name="de Hoog S."/>
            <person name="Gorbushina A."/>
            <person name="Stielow B."/>
            <person name="Teixiera M."/>
            <person name="Abouelleil A."/>
            <person name="Chapman S.B."/>
            <person name="Priest M."/>
            <person name="Young S.K."/>
            <person name="Wortman J."/>
            <person name="Nusbaum C."/>
            <person name="Birren B."/>
        </authorList>
    </citation>
    <scope>NUCLEOTIDE SEQUENCE [LARGE SCALE GENOMIC DNA]</scope>
    <source>
        <strain evidence="2 3">CBS 118157</strain>
    </source>
</reference>
<feature type="compositionally biased region" description="Low complexity" evidence="1">
    <location>
        <begin position="320"/>
        <end position="330"/>
    </location>
</feature>
<gene>
    <name evidence="2" type="ORF">PV05_06509</name>
</gene>
<dbReference type="RefSeq" id="XP_013314710.1">
    <property type="nucleotide sequence ID" value="XM_013459256.1"/>
</dbReference>
<dbReference type="Pfam" id="PF13911">
    <property type="entry name" value="AhpC-TSA_2"/>
    <property type="match status" value="1"/>
</dbReference>
<feature type="compositionally biased region" description="Low complexity" evidence="1">
    <location>
        <begin position="612"/>
        <end position="621"/>
    </location>
</feature>
<dbReference type="AlphaFoldDB" id="A0A0D2BNG9"/>
<feature type="compositionally biased region" description="Polar residues" evidence="1">
    <location>
        <begin position="415"/>
        <end position="432"/>
    </location>
</feature>
<dbReference type="InterPro" id="IPR032801">
    <property type="entry name" value="PXL2A/B/C"/>
</dbReference>
<keyword evidence="3" id="KW-1185">Reference proteome</keyword>
<feature type="compositionally biased region" description="Basic residues" evidence="1">
    <location>
        <begin position="204"/>
        <end position="216"/>
    </location>
</feature>
<feature type="region of interest" description="Disordered" evidence="1">
    <location>
        <begin position="297"/>
        <end position="358"/>
    </location>
</feature>
<protein>
    <submittedName>
        <fullName evidence="2">Uncharacterized protein</fullName>
    </submittedName>
</protein>
<evidence type="ECO:0000256" key="1">
    <source>
        <dbReference type="SAM" id="MobiDB-lite"/>
    </source>
</evidence>
<dbReference type="OrthoDB" id="40334at2759"/>
<dbReference type="Proteomes" id="UP000054342">
    <property type="component" value="Unassembled WGS sequence"/>
</dbReference>
<feature type="region of interest" description="Disordered" evidence="1">
    <location>
        <begin position="497"/>
        <end position="649"/>
    </location>
</feature>
<name>A0A0D2BNG9_9EURO</name>
<proteinExistence type="predicted"/>
<organism evidence="2 3">
    <name type="scientific">Exophiala xenobiotica</name>
    <dbReference type="NCBI Taxonomy" id="348802"/>
    <lineage>
        <taxon>Eukaryota</taxon>
        <taxon>Fungi</taxon>
        <taxon>Dikarya</taxon>
        <taxon>Ascomycota</taxon>
        <taxon>Pezizomycotina</taxon>
        <taxon>Eurotiomycetes</taxon>
        <taxon>Chaetothyriomycetidae</taxon>
        <taxon>Chaetothyriales</taxon>
        <taxon>Herpotrichiellaceae</taxon>
        <taxon>Exophiala</taxon>
    </lineage>
</organism>
<dbReference type="EMBL" id="KN847320">
    <property type="protein sequence ID" value="KIW54126.1"/>
    <property type="molecule type" value="Genomic_DNA"/>
</dbReference>
<feature type="region of interest" description="Disordered" evidence="1">
    <location>
        <begin position="382"/>
        <end position="461"/>
    </location>
</feature>
<feature type="region of interest" description="Disordered" evidence="1">
    <location>
        <begin position="471"/>
        <end position="490"/>
    </location>
</feature>
<feature type="compositionally biased region" description="Polar residues" evidence="1">
    <location>
        <begin position="226"/>
        <end position="240"/>
    </location>
</feature>
<dbReference type="PANTHER" id="PTHR28630:SF3">
    <property type="entry name" value="PEROXIREDOXIN-LIKE 2C"/>
    <property type="match status" value="1"/>
</dbReference>
<dbReference type="PANTHER" id="PTHR28630">
    <property type="match status" value="1"/>
</dbReference>
<sequence length="730" mass="78927">MAIEAMPNPSTLRQAFEHEIYSSDGTPLSFGSLFNTGHQGDERQPSTSILVIFIRHFFCGNCQEYIRRLSSPDSPFHPSRQQHAYLNFSKPTTTPPPSVVIIGPGSPSLLASYSSRTQCAFPVYADPSTQLYDILGMHRTLSMGAKSPEYIQHSLFSGAVKSAWQIVKRVGNGDAMDGGDWQVNGGEFLFVWTDPLSTTQLVHAHARHRSRSRSRSKSNSPPAPATRSQPSASERVPSSATGLIAATSRSSVAGSCSSTINSTGKWETRWCHRMLNSRDHTELADLEYHASASVFASLPSSSRPGSRANSPSPLRSILVNGNTNTNTNTDTKPHQPRHSTKHHSKTRSLTRSYSSDCLGSCPGPDVPKSHEEALLNQALYSARAHARPSSKTSQRTTVVNRPRSSSRTQHHPQRSKSVASTTRPESKATQYTLAEGEEEQEEEEERDGVQPRKSFTTTLASRVGMVIRSKSLSSAKSHSHHYPRGPRTALLGEDDIVAADGEPEPEPAEDLLVVESSGSGTKRSISSLIRSASKKDKNKNKTKAVRRPQTATPTPVPGPGPVPVPTSASSQHERSDSAVSVSLSKTSPADENGVPAPMPESTKETKRANPISSLRPSLSLSRKPKPKANKTTTTTTRTTTKLRTKTKTRQRNTIEMDDNGIMLVDGVEFVNVISLKARVDRVDSGFSETTTASGVHVDAHADADAGQRGTPPISLPIPMPISLPTAAVQG</sequence>
<dbReference type="STRING" id="348802.A0A0D2BNG9"/>
<feature type="compositionally biased region" description="Low complexity" evidence="1">
    <location>
        <begin position="510"/>
        <end position="527"/>
    </location>
</feature>